<dbReference type="STRING" id="400727.A0A2T7PSP7"/>
<dbReference type="SUPFAM" id="SSF51735">
    <property type="entry name" value="NAD(P)-binding Rossmann-fold domains"/>
    <property type="match status" value="1"/>
</dbReference>
<sequence length="381" mass="43141">MYGTGFIGRNFVHYLVTKDLASKIRVADKVPPQMAWMNPVHSAAFASPIVEFKHSNLISSTSAENAFSTDGEPFDYVVNFAAETKYGQSEPVYHEGIVRLSENCARTAARCNVQMYVELSSGQMLSSDKKPTKEDSKCNPWTNLARHKLAVEELLKDISGLNYAVIRPAIVYGPGDRQGITPRLLIGAIYRYTKEKMKMLWTKDLHMNTVHVEDVCAAVWHVFTHAKPGQLFNLVDKGDTTQGKISELVSQLFSIQYDFMGSVLSSMAKVNMSNVVEDINDKHMAPWADACQRDNIVNTPLTPFIDQELLYNKHLHMDGTKIEQTGFHYSYPELQLQTLRQVLDDYIQMGLFPRCLLEGDTYYDRPADDYEEGGVDEFEDH</sequence>
<organism evidence="2 3">
    <name type="scientific">Pomacea canaliculata</name>
    <name type="common">Golden apple snail</name>
    <dbReference type="NCBI Taxonomy" id="400727"/>
    <lineage>
        <taxon>Eukaryota</taxon>
        <taxon>Metazoa</taxon>
        <taxon>Spiralia</taxon>
        <taxon>Lophotrochozoa</taxon>
        <taxon>Mollusca</taxon>
        <taxon>Gastropoda</taxon>
        <taxon>Caenogastropoda</taxon>
        <taxon>Architaenioglossa</taxon>
        <taxon>Ampullarioidea</taxon>
        <taxon>Ampullariidae</taxon>
        <taxon>Pomacea</taxon>
    </lineage>
</organism>
<evidence type="ECO:0000313" key="2">
    <source>
        <dbReference type="EMBL" id="PVD36434.1"/>
    </source>
</evidence>
<dbReference type="Gene3D" id="3.40.50.720">
    <property type="entry name" value="NAD(P)-binding Rossmann-like Domain"/>
    <property type="match status" value="1"/>
</dbReference>
<dbReference type="InterPro" id="IPR036291">
    <property type="entry name" value="NAD(P)-bd_dom_sf"/>
</dbReference>
<comment type="caution">
    <text evidence="2">The sequence shown here is derived from an EMBL/GenBank/DDBJ whole genome shotgun (WGS) entry which is preliminary data.</text>
</comment>
<proteinExistence type="predicted"/>
<evidence type="ECO:0000313" key="3">
    <source>
        <dbReference type="Proteomes" id="UP000245119"/>
    </source>
</evidence>
<dbReference type="PANTHER" id="PTHR43245">
    <property type="entry name" value="BIFUNCTIONAL POLYMYXIN RESISTANCE PROTEIN ARNA"/>
    <property type="match status" value="1"/>
</dbReference>
<name>A0A2T7PSP7_POMCA</name>
<protein>
    <recommendedName>
        <fullName evidence="1">NAD-dependent epimerase/dehydratase domain-containing protein</fullName>
    </recommendedName>
</protein>
<dbReference type="OrthoDB" id="16464at2759"/>
<gene>
    <name evidence="2" type="ORF">C0Q70_03418</name>
</gene>
<evidence type="ECO:0000259" key="1">
    <source>
        <dbReference type="Pfam" id="PF01370"/>
    </source>
</evidence>
<dbReference type="InterPro" id="IPR001509">
    <property type="entry name" value="Epimerase_deHydtase"/>
</dbReference>
<dbReference type="Proteomes" id="UP000245119">
    <property type="component" value="Linkage Group LG2"/>
</dbReference>
<reference evidence="2 3" key="1">
    <citation type="submission" date="2018-04" db="EMBL/GenBank/DDBJ databases">
        <title>The genome of golden apple snail Pomacea canaliculata provides insight into stress tolerance and invasive adaptation.</title>
        <authorList>
            <person name="Liu C."/>
            <person name="Liu B."/>
            <person name="Ren Y."/>
            <person name="Zhang Y."/>
            <person name="Wang H."/>
            <person name="Li S."/>
            <person name="Jiang F."/>
            <person name="Yin L."/>
            <person name="Zhang G."/>
            <person name="Qian W."/>
            <person name="Fan W."/>
        </authorList>
    </citation>
    <scope>NUCLEOTIDE SEQUENCE [LARGE SCALE GENOMIC DNA]</scope>
    <source>
        <strain evidence="2">SZHN2017</strain>
        <tissue evidence="2">Muscle</tissue>
    </source>
</reference>
<dbReference type="EMBL" id="PZQS01000002">
    <property type="protein sequence ID" value="PVD36434.1"/>
    <property type="molecule type" value="Genomic_DNA"/>
</dbReference>
<dbReference type="AlphaFoldDB" id="A0A2T7PSP7"/>
<feature type="domain" description="NAD-dependent epimerase/dehydratase" evidence="1">
    <location>
        <begin position="3"/>
        <end position="233"/>
    </location>
</feature>
<accession>A0A2T7PSP7</accession>
<dbReference type="Pfam" id="PF01370">
    <property type="entry name" value="Epimerase"/>
    <property type="match status" value="1"/>
</dbReference>
<keyword evidence="3" id="KW-1185">Reference proteome</keyword>
<dbReference type="InterPro" id="IPR050177">
    <property type="entry name" value="Lipid_A_modif_metabolic_enz"/>
</dbReference>
<dbReference type="PANTHER" id="PTHR43245:SF11">
    <property type="entry name" value="LD23561P"/>
    <property type="match status" value="1"/>
</dbReference>